<feature type="compositionally biased region" description="Polar residues" evidence="1">
    <location>
        <begin position="232"/>
        <end position="243"/>
    </location>
</feature>
<dbReference type="GeneID" id="26840265"/>
<dbReference type="AlphaFoldDB" id="A0A0V1PXM1"/>
<organism evidence="2 3">
    <name type="scientific">Debaryomyces fabryi</name>
    <dbReference type="NCBI Taxonomy" id="58627"/>
    <lineage>
        <taxon>Eukaryota</taxon>
        <taxon>Fungi</taxon>
        <taxon>Dikarya</taxon>
        <taxon>Ascomycota</taxon>
        <taxon>Saccharomycotina</taxon>
        <taxon>Pichiomycetes</taxon>
        <taxon>Debaryomycetaceae</taxon>
        <taxon>Debaryomyces</taxon>
    </lineage>
</organism>
<comment type="caution">
    <text evidence="2">The sequence shown here is derived from an EMBL/GenBank/DDBJ whole genome shotgun (WGS) entry which is preliminary data.</text>
</comment>
<accession>A0A0V1PXM1</accession>
<dbReference type="PANTHER" id="PTHR13237">
    <property type="entry name" value="SOMETHING ABOUT SILENCING PROTEIN 10-RELATED"/>
    <property type="match status" value="1"/>
</dbReference>
<name>A0A0V1PXM1_9ASCO</name>
<dbReference type="PANTHER" id="PTHR13237:SF9">
    <property type="entry name" value="NEUROGUIDIN"/>
    <property type="match status" value="1"/>
</dbReference>
<sequence length="354" mass="40302">MSKETESVDELLKGIITSLDATKQSIDSILKTSDNEGENYPDLIQNLLQKLNIDKLEGVSLLSLKSHSLLSYLNNLVLIILAHVERLSEEDDGIEDSRLKSIANSVTQRVCLEKGIKPLEKKLNYQLDKMVRAYNRMEADESLAIKRAEENNENNEQGSDDDEEDDESSEEEDDALSYRPDSAALAKLTQSKSKSKYSTSRESKDDDEPSESAEKYKPPKISAMAPPKADPTATNTKSNNTRKLQSMEEYLRENSDLPQLESSIGSTIVDNGRLGVKTDFDKKKEKEIQRYEEDNFTRLPNTMTKKSFHQKQRDMANTFAGEDWSMFNNSRKLEETSRKRKPGSVWDKVKKRRS</sequence>
<proteinExistence type="predicted"/>
<evidence type="ECO:0000256" key="1">
    <source>
        <dbReference type="SAM" id="MobiDB-lite"/>
    </source>
</evidence>
<dbReference type="EMBL" id="LMYN01000067">
    <property type="protein sequence ID" value="KSA01005.1"/>
    <property type="molecule type" value="Genomic_DNA"/>
</dbReference>
<dbReference type="InterPro" id="IPR007146">
    <property type="entry name" value="Sas10/Utp3/C1D"/>
</dbReference>
<dbReference type="GO" id="GO:0032040">
    <property type="term" value="C:small-subunit processome"/>
    <property type="evidence" value="ECO:0007669"/>
    <property type="project" value="TreeGrafter"/>
</dbReference>
<dbReference type="GO" id="GO:0000462">
    <property type="term" value="P:maturation of SSU-rRNA from tricistronic rRNA transcript (SSU-rRNA, 5.8S rRNA, LSU-rRNA)"/>
    <property type="evidence" value="ECO:0007669"/>
    <property type="project" value="TreeGrafter"/>
</dbReference>
<gene>
    <name evidence="2" type="ORF">AC631_03256</name>
</gene>
<feature type="region of interest" description="Disordered" evidence="1">
    <location>
        <begin position="147"/>
        <end position="243"/>
    </location>
</feature>
<evidence type="ECO:0000313" key="2">
    <source>
        <dbReference type="EMBL" id="KSA01005.1"/>
    </source>
</evidence>
<reference evidence="2 3" key="1">
    <citation type="submission" date="2015-11" db="EMBL/GenBank/DDBJ databases">
        <title>The genome of Debaryomyces fabryi.</title>
        <authorList>
            <person name="Tafer H."/>
            <person name="Lopandic K."/>
        </authorList>
    </citation>
    <scope>NUCLEOTIDE SEQUENCE [LARGE SCALE GENOMIC DNA]</scope>
    <source>
        <strain evidence="2 3">CBS 789</strain>
    </source>
</reference>
<feature type="compositionally biased region" description="Acidic residues" evidence="1">
    <location>
        <begin position="158"/>
        <end position="175"/>
    </location>
</feature>
<dbReference type="RefSeq" id="XP_015467107.1">
    <property type="nucleotide sequence ID" value="XM_015612085.1"/>
</dbReference>
<keyword evidence="3" id="KW-1185">Reference proteome</keyword>
<feature type="region of interest" description="Disordered" evidence="1">
    <location>
        <begin position="302"/>
        <end position="354"/>
    </location>
</feature>
<evidence type="ECO:0000313" key="3">
    <source>
        <dbReference type="Proteomes" id="UP000054251"/>
    </source>
</evidence>
<dbReference type="Proteomes" id="UP000054251">
    <property type="component" value="Unassembled WGS sequence"/>
</dbReference>
<dbReference type="OrthoDB" id="203440at2759"/>
<dbReference type="Pfam" id="PF04000">
    <property type="entry name" value="Sas10_Utp3"/>
    <property type="match status" value="1"/>
</dbReference>
<protein>
    <submittedName>
        <fullName evidence="2">Uncharacterized protein</fullName>
    </submittedName>
</protein>